<reference evidence="2" key="1">
    <citation type="journal article" date="2019" name="MBio">
        <title>Comparative genomics for the elucidation of multidrug resistance (MDR) in Candida lusitaniae.</title>
        <authorList>
            <person name="Kannan A."/>
            <person name="Asner S.A."/>
            <person name="Trachsel E."/>
            <person name="Kelly S."/>
            <person name="Parker J."/>
            <person name="Sanglard D."/>
        </authorList>
    </citation>
    <scope>NUCLEOTIDE SEQUENCE [LARGE SCALE GENOMIC DNA]</scope>
    <source>
        <strain evidence="2">P1</strain>
    </source>
</reference>
<keyword evidence="2" id="KW-1185">Reference proteome</keyword>
<organism evidence="1 2">
    <name type="scientific">Clavispora lusitaniae</name>
    <name type="common">Candida lusitaniae</name>
    <dbReference type="NCBI Taxonomy" id="36911"/>
    <lineage>
        <taxon>Eukaryota</taxon>
        <taxon>Fungi</taxon>
        <taxon>Dikarya</taxon>
        <taxon>Ascomycota</taxon>
        <taxon>Saccharomycotina</taxon>
        <taxon>Pichiomycetes</taxon>
        <taxon>Metschnikowiaceae</taxon>
        <taxon>Clavispora</taxon>
    </lineage>
</organism>
<dbReference type="EMBL" id="CP038485">
    <property type="protein sequence ID" value="QFZ26364.1"/>
    <property type="molecule type" value="Genomic_DNA"/>
</dbReference>
<gene>
    <name evidence="1" type="ORF">EJF14_20265</name>
</gene>
<dbReference type="Proteomes" id="UP000326582">
    <property type="component" value="Chromosome 2"/>
</dbReference>
<accession>A0ACD0WGE1</accession>
<name>A0ACD0WGE1_CLALS</name>
<sequence length="79" mass="9193">MSTNKMVMENPHEQVQVALLSRIINNMKTLNESVHDMNLCLNEINNKNKNIEVLSQMWTNYSQSIDYNLEATGQKREPL</sequence>
<proteinExistence type="predicted"/>
<evidence type="ECO:0000313" key="2">
    <source>
        <dbReference type="Proteomes" id="UP000326582"/>
    </source>
</evidence>
<protein>
    <submittedName>
        <fullName evidence="1">DASH complex subunit</fullName>
    </submittedName>
</protein>
<evidence type="ECO:0000313" key="1">
    <source>
        <dbReference type="EMBL" id="QFZ26364.1"/>
    </source>
</evidence>